<dbReference type="PANTHER" id="PTHR41339">
    <property type="entry name" value="LIPL48"/>
    <property type="match status" value="1"/>
</dbReference>
<evidence type="ECO:0000256" key="2">
    <source>
        <dbReference type="SAM" id="SignalP"/>
    </source>
</evidence>
<feature type="region of interest" description="Disordered" evidence="1">
    <location>
        <begin position="345"/>
        <end position="373"/>
    </location>
</feature>
<evidence type="ECO:0000313" key="4">
    <source>
        <dbReference type="Proteomes" id="UP001207408"/>
    </source>
</evidence>
<dbReference type="PANTHER" id="PTHR41339:SF1">
    <property type="entry name" value="SECRETED PROTEIN"/>
    <property type="match status" value="1"/>
</dbReference>
<keyword evidence="4" id="KW-1185">Reference proteome</keyword>
<feature type="signal peptide" evidence="2">
    <location>
        <begin position="1"/>
        <end position="25"/>
    </location>
</feature>
<gene>
    <name evidence="3" type="ORF">OM074_06175</name>
</gene>
<name>A0AAE3SIY9_9BACT</name>
<proteinExistence type="predicted"/>
<comment type="caution">
    <text evidence="3">The sequence shown here is derived from an EMBL/GenBank/DDBJ whole genome shotgun (WGS) entry which is preliminary data.</text>
</comment>
<dbReference type="AlphaFoldDB" id="A0AAE3SIY9"/>
<feature type="chain" id="PRO_5042176812" evidence="2">
    <location>
        <begin position="26"/>
        <end position="373"/>
    </location>
</feature>
<protein>
    <submittedName>
        <fullName evidence="3">Uncharacterized protein</fullName>
    </submittedName>
</protein>
<dbReference type="RefSeq" id="WP_301198500.1">
    <property type="nucleotide sequence ID" value="NZ_JAPDPI010000009.1"/>
</dbReference>
<keyword evidence="2" id="KW-0732">Signal</keyword>
<reference evidence="3" key="1">
    <citation type="submission" date="2022-10" db="EMBL/GenBank/DDBJ databases">
        <authorList>
            <person name="Yu W.X."/>
        </authorList>
    </citation>
    <scope>NUCLEOTIDE SEQUENCE</scope>
    <source>
        <strain evidence="3">D04</strain>
    </source>
</reference>
<dbReference type="PROSITE" id="PS51257">
    <property type="entry name" value="PROKAR_LIPOPROTEIN"/>
    <property type="match status" value="1"/>
</dbReference>
<evidence type="ECO:0000256" key="1">
    <source>
        <dbReference type="SAM" id="MobiDB-lite"/>
    </source>
</evidence>
<dbReference type="Proteomes" id="UP001207408">
    <property type="component" value="Unassembled WGS sequence"/>
</dbReference>
<organism evidence="3 4">
    <name type="scientific">Plebeiibacterium marinum</name>
    <dbReference type="NCBI Taxonomy" id="2992111"/>
    <lineage>
        <taxon>Bacteria</taxon>
        <taxon>Pseudomonadati</taxon>
        <taxon>Bacteroidota</taxon>
        <taxon>Bacteroidia</taxon>
        <taxon>Marinilabiliales</taxon>
        <taxon>Marinilabiliaceae</taxon>
        <taxon>Plebeiibacterium</taxon>
    </lineage>
</organism>
<accession>A0AAE3SIY9</accession>
<evidence type="ECO:0000313" key="3">
    <source>
        <dbReference type="EMBL" id="MCW3805205.1"/>
    </source>
</evidence>
<sequence length="373" mass="39510">MKRLKLIYFVPAILSLCVLSSSCQKDEVQGPLKADAYNIAGEYRSDVVLDSSVVNNLDGVMLIKNGATLTILPGTKILVKGGTVSYIAIARGSKIMVNGTKEKPVIMTSNLEVPGAWGGLVVCGHAPVNTDELRVSEVGSLKYGGDDTEDSSGSIKYLRVEYSGYNYTPEKQFNGISFFGVGAGTMVDYVSSYLANDDGFEFFGGSVVANHLVSIGSQDDGVDFTDGWTGGGSYWYIKDSENSAVEGSNNDRNGAAEPVTNVHISHTTIQGSGYKPWNFFEGAGMQNIDDIVIGAAADGPYFYASESDLSAQERIANGDISITNVLFTDAPETLSALGKASEGIEVGENPNTKGAGNGSAMPEWATGWSMPEK</sequence>
<dbReference type="EMBL" id="JAPDPI010000009">
    <property type="protein sequence ID" value="MCW3805205.1"/>
    <property type="molecule type" value="Genomic_DNA"/>
</dbReference>